<dbReference type="GO" id="GO:0005524">
    <property type="term" value="F:ATP binding"/>
    <property type="evidence" value="ECO:0007669"/>
    <property type="project" value="TreeGrafter"/>
</dbReference>
<dbReference type="GO" id="GO:0030378">
    <property type="term" value="F:serine racemase activity"/>
    <property type="evidence" value="ECO:0007669"/>
    <property type="project" value="TreeGrafter"/>
</dbReference>
<proteinExistence type="inferred from homology"/>
<dbReference type="GO" id="GO:0030170">
    <property type="term" value="F:pyridoxal phosphate binding"/>
    <property type="evidence" value="ECO:0007669"/>
    <property type="project" value="TreeGrafter"/>
</dbReference>
<evidence type="ECO:0000256" key="4">
    <source>
        <dbReference type="ARBA" id="ARBA00023239"/>
    </source>
</evidence>
<dbReference type="SUPFAM" id="SSF53686">
    <property type="entry name" value="Tryptophan synthase beta subunit-like PLP-dependent enzymes"/>
    <property type="match status" value="1"/>
</dbReference>
<dbReference type="AlphaFoldDB" id="A0A395M211"/>
<dbReference type="Proteomes" id="UP000266389">
    <property type="component" value="Unassembled WGS sequence"/>
</dbReference>
<dbReference type="FunFam" id="3.40.50.1100:FF:000007">
    <property type="entry name" value="L-threonine dehydratase catabolic TdcB"/>
    <property type="match status" value="1"/>
</dbReference>
<accession>A0A395M211</accession>
<evidence type="ECO:0000313" key="7">
    <source>
        <dbReference type="Proteomes" id="UP000266389"/>
    </source>
</evidence>
<feature type="domain" description="Tryptophan synthase beta chain-like PALP" evidence="5">
    <location>
        <begin position="4"/>
        <end position="155"/>
    </location>
</feature>
<dbReference type="PANTHER" id="PTHR43050:SF1">
    <property type="entry name" value="SERINE RACEMASE"/>
    <property type="match status" value="1"/>
</dbReference>
<dbReference type="GO" id="GO:0000287">
    <property type="term" value="F:magnesium ion binding"/>
    <property type="evidence" value="ECO:0007669"/>
    <property type="project" value="TreeGrafter"/>
</dbReference>
<feature type="non-terminal residue" evidence="6">
    <location>
        <position position="1"/>
    </location>
</feature>
<evidence type="ECO:0000313" key="6">
    <source>
        <dbReference type="EMBL" id="RFM24839.1"/>
    </source>
</evidence>
<dbReference type="Pfam" id="PF00291">
    <property type="entry name" value="PALP"/>
    <property type="match status" value="1"/>
</dbReference>
<dbReference type="GO" id="GO:0070179">
    <property type="term" value="P:D-serine biosynthetic process"/>
    <property type="evidence" value="ECO:0007669"/>
    <property type="project" value="TreeGrafter"/>
</dbReference>
<keyword evidence="3" id="KW-0663">Pyridoxal phosphate</keyword>
<comment type="caution">
    <text evidence="6">The sequence shown here is derived from an EMBL/GenBank/DDBJ whole genome shotgun (WGS) entry which is preliminary data.</text>
</comment>
<gene>
    <name evidence="6" type="ORF">D0433_03665</name>
</gene>
<dbReference type="GO" id="GO:0018114">
    <property type="term" value="F:threonine racemase activity"/>
    <property type="evidence" value="ECO:0007669"/>
    <property type="project" value="TreeGrafter"/>
</dbReference>
<keyword evidence="4" id="KW-0456">Lyase</keyword>
<protein>
    <submittedName>
        <fullName evidence="6">Pyridoxal-phosphate dependent enzyme</fullName>
    </submittedName>
</protein>
<evidence type="ECO:0000256" key="3">
    <source>
        <dbReference type="ARBA" id="ARBA00022898"/>
    </source>
</evidence>
<dbReference type="EMBL" id="PHFL01000021">
    <property type="protein sequence ID" value="RFM24839.1"/>
    <property type="molecule type" value="Genomic_DNA"/>
</dbReference>
<organism evidence="6 7">
    <name type="scientific">Candidatus Thermochlorobacter aerophilus</name>
    <dbReference type="NCBI Taxonomy" id="1868324"/>
    <lineage>
        <taxon>Bacteria</taxon>
        <taxon>Pseudomonadati</taxon>
        <taxon>Chlorobiota</taxon>
        <taxon>Chlorobiia</taxon>
        <taxon>Chlorobiales</taxon>
        <taxon>Candidatus Thermochlorobacteriaceae</taxon>
        <taxon>Candidatus Thermochlorobacter</taxon>
    </lineage>
</organism>
<evidence type="ECO:0000256" key="1">
    <source>
        <dbReference type="ARBA" id="ARBA00001933"/>
    </source>
</evidence>
<dbReference type="PANTHER" id="PTHR43050">
    <property type="entry name" value="SERINE / THREONINE RACEMASE FAMILY MEMBER"/>
    <property type="match status" value="1"/>
</dbReference>
<reference evidence="6 7" key="1">
    <citation type="journal article" date="2011" name="ISME J.">
        <title>Community ecology of hot spring cyanobacterial mats: predominant populations and their functional potential.</title>
        <authorList>
            <person name="Klatt C.G."/>
            <person name="Wood J.M."/>
            <person name="Rusch D.B."/>
            <person name="Bateson M.M."/>
            <person name="Hamamura N."/>
            <person name="Heidelberg J.F."/>
            <person name="Grossman A.R."/>
            <person name="Bhaya D."/>
            <person name="Cohan F.M."/>
            <person name="Kuhl M."/>
            <person name="Bryant D.A."/>
            <person name="Ward D.M."/>
        </authorList>
    </citation>
    <scope>NUCLEOTIDE SEQUENCE [LARGE SCALE GENOMIC DNA]</scope>
    <source>
        <strain evidence="6">OS</strain>
    </source>
</reference>
<dbReference type="InterPro" id="IPR036052">
    <property type="entry name" value="TrpB-like_PALP_sf"/>
</dbReference>
<name>A0A395M211_9BACT</name>
<evidence type="ECO:0000256" key="2">
    <source>
        <dbReference type="ARBA" id="ARBA00010869"/>
    </source>
</evidence>
<dbReference type="Gene3D" id="3.40.50.1100">
    <property type="match status" value="1"/>
</dbReference>
<sequence length="165" mass="17487">YCPVIAGQGTAALELLEDTPSLDMLIAPIGGGGLISGTALATIGKSPTTQVIGAEPANADDAFRSFNAHTLLPQTAPNTIADGLLTSLGNITFSIIQRHVSRIFTAKEESIIQAMKLVWERMKLIIEPSAAVPLAVVLEHADFFSGKRIGIIFSGGNVDLSKRFW</sequence>
<evidence type="ECO:0000259" key="5">
    <source>
        <dbReference type="Pfam" id="PF00291"/>
    </source>
</evidence>
<comment type="cofactor">
    <cofactor evidence="1">
        <name>pyridoxal 5'-phosphate</name>
        <dbReference type="ChEBI" id="CHEBI:597326"/>
    </cofactor>
</comment>
<dbReference type="InterPro" id="IPR001926">
    <property type="entry name" value="TrpB-like_PALP"/>
</dbReference>
<comment type="similarity">
    <text evidence="2">Belongs to the serine/threonine dehydratase family.</text>
</comment>
<dbReference type="GO" id="GO:0003941">
    <property type="term" value="F:L-serine ammonia-lyase activity"/>
    <property type="evidence" value="ECO:0007669"/>
    <property type="project" value="TreeGrafter"/>
</dbReference>